<dbReference type="InterPro" id="IPR015377">
    <property type="entry name" value="Fumarylacetoacetase_N"/>
</dbReference>
<gene>
    <name evidence="21" type="ORF">TTEB3V08_LOCUS7086</name>
</gene>
<dbReference type="Pfam" id="PF06905">
    <property type="entry name" value="FAIM1"/>
    <property type="match status" value="1"/>
</dbReference>
<organism evidence="21">
    <name type="scientific">Timema tahoe</name>
    <dbReference type="NCBI Taxonomy" id="61484"/>
    <lineage>
        <taxon>Eukaryota</taxon>
        <taxon>Metazoa</taxon>
        <taxon>Ecdysozoa</taxon>
        <taxon>Arthropoda</taxon>
        <taxon>Hexapoda</taxon>
        <taxon>Insecta</taxon>
        <taxon>Pterygota</taxon>
        <taxon>Neoptera</taxon>
        <taxon>Polyneoptera</taxon>
        <taxon>Phasmatodea</taxon>
        <taxon>Timematodea</taxon>
        <taxon>Timematoidea</taxon>
        <taxon>Timematidae</taxon>
        <taxon>Timema</taxon>
    </lineage>
</organism>
<dbReference type="Gene3D" id="3.90.850.10">
    <property type="entry name" value="Fumarylacetoacetase-like, C-terminal domain"/>
    <property type="match status" value="1"/>
</dbReference>
<feature type="binding site" evidence="17">
    <location>
        <position position="127"/>
    </location>
    <ligand>
        <name>substrate</name>
    </ligand>
</feature>
<evidence type="ECO:0000256" key="18">
    <source>
        <dbReference type="PIRSR" id="PIRSR605959-3"/>
    </source>
</evidence>
<feature type="binding site" evidence="17">
    <location>
        <position position="141"/>
    </location>
    <ligand>
        <name>substrate</name>
    </ligand>
</feature>
<feature type="binding site" evidence="18">
    <location>
        <position position="125"/>
    </location>
    <ligand>
        <name>Ca(2+)</name>
        <dbReference type="ChEBI" id="CHEBI:29108"/>
    </ligand>
</feature>
<dbReference type="AlphaFoldDB" id="A0A7R9NWS6"/>
<evidence type="ECO:0000256" key="2">
    <source>
        <dbReference type="ARBA" id="ARBA00001913"/>
    </source>
</evidence>
<evidence type="ECO:0000256" key="9">
    <source>
        <dbReference type="ARBA" id="ARBA00022801"/>
    </source>
</evidence>
<comment type="cofactor">
    <cofactor evidence="3 18">
        <name>Mg(2+)</name>
        <dbReference type="ChEBI" id="CHEBI:18420"/>
    </cofactor>
</comment>
<dbReference type="Gene3D" id="2.40.128.180">
    <property type="match status" value="2"/>
</dbReference>
<dbReference type="GO" id="GO:0006572">
    <property type="term" value="P:L-tyrosine catabolic process"/>
    <property type="evidence" value="ECO:0007669"/>
    <property type="project" value="UniProtKB-KW"/>
</dbReference>
<protein>
    <recommendedName>
        <fullName evidence="7">Fumarylacetoacetase</fullName>
        <ecNumber evidence="6">3.7.1.2</ecNumber>
    </recommendedName>
    <alternativeName>
        <fullName evidence="14">Beta-diketonase</fullName>
    </alternativeName>
    <alternativeName>
        <fullName evidence="15">Fumarylacetoacetate hydrolase</fullName>
    </alternativeName>
</protein>
<reference evidence="21" key="1">
    <citation type="submission" date="2020-11" db="EMBL/GenBank/DDBJ databases">
        <authorList>
            <person name="Tran Van P."/>
        </authorList>
    </citation>
    <scope>NUCLEOTIDE SEQUENCE</scope>
</reference>
<evidence type="ECO:0000256" key="10">
    <source>
        <dbReference type="ARBA" id="ARBA00022837"/>
    </source>
</evidence>
<dbReference type="EC" id="3.7.1.2" evidence="6"/>
<evidence type="ECO:0000256" key="8">
    <source>
        <dbReference type="ARBA" id="ARBA00022723"/>
    </source>
</evidence>
<dbReference type="SUPFAM" id="SSF56529">
    <property type="entry name" value="FAH"/>
    <property type="match status" value="2"/>
</dbReference>
<feature type="domain" description="Fumarylacetoacetase N-terminal" evidence="20">
    <location>
        <begin position="27"/>
        <end position="117"/>
    </location>
</feature>
<dbReference type="UniPathway" id="UPA00139">
    <property type="reaction ID" value="UER00341"/>
</dbReference>
<feature type="active site" description="Proton acceptor" evidence="16">
    <location>
        <position position="132"/>
    </location>
</feature>
<dbReference type="InterPro" id="IPR036663">
    <property type="entry name" value="Fumarylacetoacetase_C_sf"/>
</dbReference>
<evidence type="ECO:0000256" key="11">
    <source>
        <dbReference type="ARBA" id="ARBA00022842"/>
    </source>
</evidence>
<dbReference type="GO" id="GO:0004334">
    <property type="term" value="F:fumarylacetoacetase activity"/>
    <property type="evidence" value="ECO:0007669"/>
    <property type="project" value="UniProtKB-EC"/>
</dbReference>
<evidence type="ECO:0000256" key="17">
    <source>
        <dbReference type="PIRSR" id="PIRSR605959-2"/>
    </source>
</evidence>
<feature type="binding site" evidence="18">
    <location>
        <position position="200"/>
    </location>
    <ligand>
        <name>Ca(2+)</name>
        <dbReference type="ChEBI" id="CHEBI:29108"/>
    </ligand>
</feature>
<name>A0A7R9NWS6_9NEOP</name>
<feature type="binding site" evidence="17">
    <location>
        <position position="297"/>
    </location>
    <ligand>
        <name>substrate</name>
    </ligand>
</feature>
<evidence type="ECO:0000256" key="12">
    <source>
        <dbReference type="ARBA" id="ARBA00022878"/>
    </source>
</evidence>
<dbReference type="FunFam" id="2.40.128.180:FF:000001">
    <property type="entry name" value="Fas apoptotic inhibitory molecule 1"/>
    <property type="match status" value="1"/>
</dbReference>
<keyword evidence="9" id="KW-0378">Hydrolase</keyword>
<evidence type="ECO:0000256" key="4">
    <source>
        <dbReference type="ARBA" id="ARBA00004782"/>
    </source>
</evidence>
<feature type="domain" description="Fumarylacetoacetase-like C-terminal" evidence="19">
    <location>
        <begin position="125"/>
        <end position="239"/>
    </location>
</feature>
<dbReference type="PANTHER" id="PTHR43069">
    <property type="entry name" value="FUMARYLACETOACETASE"/>
    <property type="match status" value="1"/>
</dbReference>
<evidence type="ECO:0000313" key="21">
    <source>
        <dbReference type="EMBL" id="CAD7459121.1"/>
    </source>
</evidence>
<dbReference type="InterPro" id="IPR038513">
    <property type="entry name" value="FAIM1_dom_sf"/>
</dbReference>
<proteinExistence type="inferred from homology"/>
<feature type="binding site" evidence="18">
    <location>
        <position position="198"/>
    </location>
    <ligand>
        <name>Ca(2+)</name>
        <dbReference type="ChEBI" id="CHEBI:29108"/>
    </ligand>
</feature>
<dbReference type="PANTHER" id="PTHR43069:SF2">
    <property type="entry name" value="FUMARYLACETOACETASE"/>
    <property type="match status" value="1"/>
</dbReference>
<keyword evidence="12" id="KW-0828">Tyrosine catabolism</keyword>
<dbReference type="Pfam" id="PF01557">
    <property type="entry name" value="FAA_hydrolase"/>
    <property type="match status" value="2"/>
</dbReference>
<evidence type="ECO:0000259" key="20">
    <source>
        <dbReference type="Pfam" id="PF09298"/>
    </source>
</evidence>
<sequence length="658" mass="73906">MEGKWEITLIRPDWDSSPDIPAFSRPATRRVGVAIGDQILDLNAVSHLFEGPLLKDQQYVFKEATLNSFMSLGRAAWKEARGTLQRLLSVNDQTLQQNAELRARALVPQSSATMHLPAHIGDYTDFYSSIHHATNVGIMFRGPENALMPNWKYIPVGYHGRASSVVVSGTPVRRPNGQTCPVDGEAPVFGPCRLMDFELEVAFFVGGPPTTLGEPVPIQEAQDRIFGMVLMNDWSGEWLWEVRSGCGRLEPAGLRRYDSYPGKLVIDLHNEVFHYLLKIFYLAPRLTTPRDIQKWEYVPLGPFLSKSLGTTISPWVVTLDALLPFTVDNMEQVPQPFPYLRHADKFNFDINLTIDIKPERSVSSTVSRTNYKYMYWTSKQQLAHHTITGCNLNPGDLMASGTISGPASDSFGSMLELSWRGTKPVPLADGSTRKFLQDGDEVVIKDHTLSPRPITREEGVTISTIVPGPRPPGARKVITMAGDLVAFWEVPLNDGLHRIEFEHGTTSGKRVVRVDGKNLVRREWMFKLVGDEVFKVGRTRCVIKVEPVGGFSYSYELEVNGKSYRRFTEIQTKAMRTWIVTIQDETYRVVLEKDTLDIWANGKKLEATGEFVEDGTETHFNLGDTPVYIKAVTSGKRREGIIHSLIVDDTIIPETIEQ</sequence>
<feature type="domain" description="Fumarylacetoacetase-like C-terminal" evidence="19">
    <location>
        <begin position="287"/>
        <end position="444"/>
    </location>
</feature>
<evidence type="ECO:0000259" key="19">
    <source>
        <dbReference type="Pfam" id="PF01557"/>
    </source>
</evidence>
<comment type="similarity">
    <text evidence="5">Belongs to the FAH family.</text>
</comment>
<keyword evidence="10 18" id="KW-0106">Calcium</keyword>
<keyword evidence="8 18" id="KW-0479">Metal-binding</keyword>
<comment type="pathway">
    <text evidence="4">Amino-acid degradation; L-phenylalanine degradation; acetoacetate and fumarate from L-phenylalanine: step 6/6.</text>
</comment>
<feature type="binding site" evidence="17">
    <location>
        <position position="293"/>
    </location>
    <ligand>
        <name>substrate</name>
    </ligand>
</feature>
<evidence type="ECO:0000256" key="14">
    <source>
        <dbReference type="ARBA" id="ARBA00030270"/>
    </source>
</evidence>
<dbReference type="EMBL" id="OE002675">
    <property type="protein sequence ID" value="CAD7459121.1"/>
    <property type="molecule type" value="Genomic_DNA"/>
</dbReference>
<evidence type="ECO:0000256" key="16">
    <source>
        <dbReference type="PIRSR" id="PIRSR605959-1"/>
    </source>
</evidence>
<dbReference type="Gene3D" id="2.30.30.230">
    <property type="entry name" value="Fumarylacetoacetase, N-terminal domain"/>
    <property type="match status" value="1"/>
</dbReference>
<dbReference type="InterPro" id="IPR005959">
    <property type="entry name" value="Fumarylacetoacetase"/>
</dbReference>
<comment type="cofactor">
    <cofactor evidence="2 18">
        <name>Ca(2+)</name>
        <dbReference type="ChEBI" id="CHEBI:29108"/>
    </cofactor>
</comment>
<feature type="binding site" evidence="18">
    <location>
        <position position="233"/>
    </location>
    <ligand>
        <name>Mg(2+)</name>
        <dbReference type="ChEBI" id="CHEBI:18420"/>
    </ligand>
</feature>
<dbReference type="GO" id="GO:0046872">
    <property type="term" value="F:metal ion binding"/>
    <property type="evidence" value="ECO:0007669"/>
    <property type="project" value="UniProtKB-KW"/>
</dbReference>
<dbReference type="Pfam" id="PF09298">
    <property type="entry name" value="FAA_hydrolase_N"/>
    <property type="match status" value="1"/>
</dbReference>
<evidence type="ECO:0000256" key="7">
    <source>
        <dbReference type="ARBA" id="ARBA00014741"/>
    </source>
</evidence>
<evidence type="ECO:0000256" key="1">
    <source>
        <dbReference type="ARBA" id="ARBA00000353"/>
    </source>
</evidence>
<feature type="binding site" evidence="18">
    <location>
        <position position="310"/>
    </location>
    <ligand>
        <name>Mg(2+)</name>
        <dbReference type="ChEBI" id="CHEBI:18420"/>
    </ligand>
</feature>
<dbReference type="InterPro" id="IPR036462">
    <property type="entry name" value="Fumarylacetoacetase_N_sf"/>
</dbReference>
<evidence type="ECO:0000256" key="6">
    <source>
        <dbReference type="ARBA" id="ARBA00012094"/>
    </source>
</evidence>
<dbReference type="GO" id="GO:0006559">
    <property type="term" value="P:L-phenylalanine catabolic process"/>
    <property type="evidence" value="ECO:0007669"/>
    <property type="project" value="UniProtKB-UniPathway"/>
</dbReference>
<dbReference type="GO" id="GO:1902000">
    <property type="term" value="P:homogentisate catabolic process"/>
    <property type="evidence" value="ECO:0007669"/>
    <property type="project" value="TreeGrafter"/>
</dbReference>
<evidence type="ECO:0000256" key="5">
    <source>
        <dbReference type="ARBA" id="ARBA00010211"/>
    </source>
</evidence>
<keyword evidence="11 18" id="KW-0460">Magnesium</keyword>
<dbReference type="InterPro" id="IPR011234">
    <property type="entry name" value="Fumarylacetoacetase-like_C"/>
</dbReference>
<dbReference type="InterPro" id="IPR010695">
    <property type="entry name" value="FAIM1"/>
</dbReference>
<comment type="catalytic activity">
    <reaction evidence="1">
        <text>4-fumarylacetoacetate + H2O = acetoacetate + fumarate + H(+)</text>
        <dbReference type="Rhea" id="RHEA:10244"/>
        <dbReference type="ChEBI" id="CHEBI:13705"/>
        <dbReference type="ChEBI" id="CHEBI:15377"/>
        <dbReference type="ChEBI" id="CHEBI:15378"/>
        <dbReference type="ChEBI" id="CHEBI:18034"/>
        <dbReference type="ChEBI" id="CHEBI:29806"/>
        <dbReference type="EC" id="3.7.1.2"/>
    </reaction>
</comment>
<accession>A0A7R9NWS6</accession>
<feature type="binding site" evidence="18">
    <location>
        <position position="306"/>
    </location>
    <ligand>
        <name>Mg(2+)</name>
        <dbReference type="ChEBI" id="CHEBI:18420"/>
    </ligand>
</feature>
<evidence type="ECO:0000256" key="3">
    <source>
        <dbReference type="ARBA" id="ARBA00001946"/>
    </source>
</evidence>
<dbReference type="GO" id="GO:0043066">
    <property type="term" value="P:negative regulation of apoptotic process"/>
    <property type="evidence" value="ECO:0007669"/>
    <property type="project" value="InterPro"/>
</dbReference>
<evidence type="ECO:0000256" key="15">
    <source>
        <dbReference type="ARBA" id="ARBA00031740"/>
    </source>
</evidence>
<dbReference type="SUPFAM" id="SSF63433">
    <property type="entry name" value="Fumarylacetoacetate hydrolase, FAH, N-terminal domain"/>
    <property type="match status" value="1"/>
</dbReference>
<evidence type="ECO:0000256" key="13">
    <source>
        <dbReference type="ARBA" id="ARBA00023232"/>
    </source>
</evidence>
<feature type="binding site" evidence="17">
    <location>
        <position position="402"/>
    </location>
    <ligand>
        <name>substrate</name>
    </ligand>
</feature>
<keyword evidence="13" id="KW-0585">Phenylalanine catabolism</keyword>